<gene>
    <name evidence="9" type="ORF">BZG36_04073</name>
</gene>
<protein>
    <recommendedName>
        <fullName evidence="8">BZIP domain-containing protein</fullName>
    </recommendedName>
</protein>
<evidence type="ECO:0000256" key="5">
    <source>
        <dbReference type="ARBA" id="ARBA00023242"/>
    </source>
</evidence>
<dbReference type="CDD" id="cd14705">
    <property type="entry name" value="bZIP_Zip1"/>
    <property type="match status" value="1"/>
</dbReference>
<dbReference type="OrthoDB" id="1939598at2759"/>
<evidence type="ECO:0000256" key="3">
    <source>
        <dbReference type="ARBA" id="ARBA00023125"/>
    </source>
</evidence>
<accession>A0A261XXS1</accession>
<dbReference type="GO" id="GO:0005634">
    <property type="term" value="C:nucleus"/>
    <property type="evidence" value="ECO:0007669"/>
    <property type="project" value="UniProtKB-SubCell"/>
</dbReference>
<feature type="compositionally biased region" description="Low complexity" evidence="7">
    <location>
        <begin position="182"/>
        <end position="192"/>
    </location>
</feature>
<dbReference type="PROSITE" id="PS50217">
    <property type="entry name" value="BZIP"/>
    <property type="match status" value="1"/>
</dbReference>
<keyword evidence="4" id="KW-0804">Transcription</keyword>
<keyword evidence="5" id="KW-0539">Nucleus</keyword>
<dbReference type="InterPro" id="IPR046347">
    <property type="entry name" value="bZIP_sf"/>
</dbReference>
<evidence type="ECO:0000256" key="4">
    <source>
        <dbReference type="ARBA" id="ARBA00023163"/>
    </source>
</evidence>
<dbReference type="SUPFAM" id="SSF57959">
    <property type="entry name" value="Leucine zipper domain"/>
    <property type="match status" value="1"/>
</dbReference>
<evidence type="ECO:0000256" key="6">
    <source>
        <dbReference type="SAM" id="Coils"/>
    </source>
</evidence>
<proteinExistence type="predicted"/>
<sequence>MSNFQPYSSYISSLNSLSPDVSPNMNQEDLAEELSLWTNAQFTFDMPPGIGLYDDNQFGMSKLQESEKTTETEHSSFEHIADFLDLDVSKQQKVGTSQQQPSLLVASPNHNIAYNTTSILPSQPRIAPAPIVPGYKPLLPNHTPALKVPIAPARNHNTHTIHPSAATNNKRKIAALGDDNTSRSISPTSSKSSEGKDGEEEDPELSAKVAAEEDKRRRNTAASARFRIKKKQREQALEHTAREMTQKAETLEGRVKELEMEVKWLRGLIVEKDSRLLDLGVGAGAAAPLANPSNGNAVAPPVKHEVDEGLRLEGDC</sequence>
<evidence type="ECO:0000256" key="1">
    <source>
        <dbReference type="ARBA" id="ARBA00004123"/>
    </source>
</evidence>
<evidence type="ECO:0000256" key="7">
    <source>
        <dbReference type="SAM" id="MobiDB-lite"/>
    </source>
</evidence>
<reference evidence="9 10" key="1">
    <citation type="journal article" date="2017" name="Mycologia">
        <title>Bifiguratus adelaidae, gen. et sp. nov., a new member of Mucoromycotina in endophytic and soil-dwelling habitats.</title>
        <authorList>
            <person name="Torres-Cruz T.J."/>
            <person name="Billingsley Tobias T.L."/>
            <person name="Almatruk M."/>
            <person name="Hesse C."/>
            <person name="Kuske C.R."/>
            <person name="Desiro A."/>
            <person name="Benucci G.M."/>
            <person name="Bonito G."/>
            <person name="Stajich J.E."/>
            <person name="Dunlap C."/>
            <person name="Arnold A.E."/>
            <person name="Porras-Alfaro A."/>
        </authorList>
    </citation>
    <scope>NUCLEOTIDE SEQUENCE [LARGE SCALE GENOMIC DNA]</scope>
    <source>
        <strain evidence="9 10">AZ0501</strain>
    </source>
</reference>
<comment type="caution">
    <text evidence="9">The sequence shown here is derived from an EMBL/GenBank/DDBJ whole genome shotgun (WGS) entry which is preliminary data.</text>
</comment>
<dbReference type="AlphaFoldDB" id="A0A261XXS1"/>
<dbReference type="Pfam" id="PF07716">
    <property type="entry name" value="bZIP_2"/>
    <property type="match status" value="1"/>
</dbReference>
<keyword evidence="6" id="KW-0175">Coiled coil</keyword>
<evidence type="ECO:0000259" key="8">
    <source>
        <dbReference type="PROSITE" id="PS50217"/>
    </source>
</evidence>
<feature type="coiled-coil region" evidence="6">
    <location>
        <begin position="234"/>
        <end position="268"/>
    </location>
</feature>
<keyword evidence="2" id="KW-0805">Transcription regulation</keyword>
<keyword evidence="3" id="KW-0238">DNA-binding</keyword>
<feature type="region of interest" description="Disordered" evidence="7">
    <location>
        <begin position="176"/>
        <end position="223"/>
    </location>
</feature>
<dbReference type="Proteomes" id="UP000242875">
    <property type="component" value="Unassembled WGS sequence"/>
</dbReference>
<keyword evidence="10" id="KW-1185">Reference proteome</keyword>
<name>A0A261XXS1_9FUNG</name>
<evidence type="ECO:0000256" key="2">
    <source>
        <dbReference type="ARBA" id="ARBA00023015"/>
    </source>
</evidence>
<dbReference type="GO" id="GO:0001228">
    <property type="term" value="F:DNA-binding transcription activator activity, RNA polymerase II-specific"/>
    <property type="evidence" value="ECO:0007669"/>
    <property type="project" value="TreeGrafter"/>
</dbReference>
<dbReference type="GO" id="GO:0000977">
    <property type="term" value="F:RNA polymerase II transcription regulatory region sequence-specific DNA binding"/>
    <property type="evidence" value="ECO:0007669"/>
    <property type="project" value="TreeGrafter"/>
</dbReference>
<dbReference type="PANTHER" id="PTHR13044">
    <property type="entry name" value="ACTIVATING TRANSCRIPTION FACTOR ATF 4/5"/>
    <property type="match status" value="1"/>
</dbReference>
<dbReference type="FunFam" id="1.20.5.170:FF:000075">
    <property type="entry name" value="BZIP transcription factor (MetR)"/>
    <property type="match status" value="1"/>
</dbReference>
<evidence type="ECO:0000313" key="9">
    <source>
        <dbReference type="EMBL" id="OZJ03173.1"/>
    </source>
</evidence>
<dbReference type="PANTHER" id="PTHR13044:SF14">
    <property type="entry name" value="CRYPTOCEPHAL, ISOFORM A"/>
    <property type="match status" value="1"/>
</dbReference>
<dbReference type="PROSITE" id="PS00036">
    <property type="entry name" value="BZIP_BASIC"/>
    <property type="match status" value="1"/>
</dbReference>
<dbReference type="Gene3D" id="1.20.5.170">
    <property type="match status" value="1"/>
</dbReference>
<dbReference type="EMBL" id="MVBO01000100">
    <property type="protein sequence ID" value="OZJ03173.1"/>
    <property type="molecule type" value="Genomic_DNA"/>
</dbReference>
<comment type="subcellular location">
    <subcellularLocation>
        <location evidence="1">Nucleus</location>
    </subcellularLocation>
</comment>
<evidence type="ECO:0000313" key="10">
    <source>
        <dbReference type="Proteomes" id="UP000242875"/>
    </source>
</evidence>
<organism evidence="9 10">
    <name type="scientific">Bifiguratus adelaidae</name>
    <dbReference type="NCBI Taxonomy" id="1938954"/>
    <lineage>
        <taxon>Eukaryota</taxon>
        <taxon>Fungi</taxon>
        <taxon>Fungi incertae sedis</taxon>
        <taxon>Mucoromycota</taxon>
        <taxon>Mucoromycotina</taxon>
        <taxon>Endogonomycetes</taxon>
        <taxon>Endogonales</taxon>
        <taxon>Endogonales incertae sedis</taxon>
        <taxon>Bifiguratus</taxon>
    </lineage>
</organism>
<dbReference type="InterPro" id="IPR004827">
    <property type="entry name" value="bZIP"/>
</dbReference>
<feature type="domain" description="BZIP" evidence="8">
    <location>
        <begin position="213"/>
        <end position="272"/>
    </location>
</feature>